<dbReference type="AlphaFoldDB" id="A0ABD3RSA7"/>
<feature type="compositionally biased region" description="Basic residues" evidence="1">
    <location>
        <begin position="87"/>
        <end position="104"/>
    </location>
</feature>
<dbReference type="Proteomes" id="UP001530377">
    <property type="component" value="Unassembled WGS sequence"/>
</dbReference>
<evidence type="ECO:0000256" key="2">
    <source>
        <dbReference type="SAM" id="SignalP"/>
    </source>
</evidence>
<feature type="region of interest" description="Disordered" evidence="1">
    <location>
        <begin position="255"/>
        <end position="290"/>
    </location>
</feature>
<proteinExistence type="predicted"/>
<reference evidence="3 4" key="1">
    <citation type="submission" date="2024-10" db="EMBL/GenBank/DDBJ databases">
        <title>Updated reference genomes for cyclostephanoid diatoms.</title>
        <authorList>
            <person name="Roberts W.R."/>
            <person name="Alverson A.J."/>
        </authorList>
    </citation>
    <scope>NUCLEOTIDE SEQUENCE [LARGE SCALE GENOMIC DNA]</scope>
    <source>
        <strain evidence="3 4">AJA228-03</strain>
    </source>
</reference>
<feature type="region of interest" description="Disordered" evidence="1">
    <location>
        <begin position="35"/>
        <end position="142"/>
    </location>
</feature>
<feature type="compositionally biased region" description="Acidic residues" evidence="1">
    <location>
        <begin position="120"/>
        <end position="139"/>
    </location>
</feature>
<evidence type="ECO:0000313" key="3">
    <source>
        <dbReference type="EMBL" id="KAL3815778.1"/>
    </source>
</evidence>
<keyword evidence="4" id="KW-1185">Reference proteome</keyword>
<feature type="chain" id="PRO_5044791246" description="DUF1995 domain-containing protein" evidence="2">
    <location>
        <begin position="24"/>
        <end position="540"/>
    </location>
</feature>
<feature type="compositionally biased region" description="Polar residues" evidence="1">
    <location>
        <begin position="105"/>
        <end position="117"/>
    </location>
</feature>
<name>A0ABD3RSA7_9STRA</name>
<evidence type="ECO:0008006" key="5">
    <source>
        <dbReference type="Google" id="ProtNLM"/>
    </source>
</evidence>
<gene>
    <name evidence="3" type="ORF">ACHAXA_001672</name>
</gene>
<organism evidence="3 4">
    <name type="scientific">Cyclostephanos tholiformis</name>
    <dbReference type="NCBI Taxonomy" id="382380"/>
    <lineage>
        <taxon>Eukaryota</taxon>
        <taxon>Sar</taxon>
        <taxon>Stramenopiles</taxon>
        <taxon>Ochrophyta</taxon>
        <taxon>Bacillariophyta</taxon>
        <taxon>Coscinodiscophyceae</taxon>
        <taxon>Thalassiosirophycidae</taxon>
        <taxon>Stephanodiscales</taxon>
        <taxon>Stephanodiscaceae</taxon>
        <taxon>Cyclostephanos</taxon>
    </lineage>
</organism>
<evidence type="ECO:0000256" key="1">
    <source>
        <dbReference type="SAM" id="MobiDB-lite"/>
    </source>
</evidence>
<feature type="compositionally biased region" description="Low complexity" evidence="1">
    <location>
        <begin position="263"/>
        <end position="274"/>
    </location>
</feature>
<protein>
    <recommendedName>
        <fullName evidence="5">DUF1995 domain-containing protein</fullName>
    </recommendedName>
</protein>
<keyword evidence="2" id="KW-0732">Signal</keyword>
<comment type="caution">
    <text evidence="3">The sequence shown here is derived from an EMBL/GenBank/DDBJ whole genome shotgun (WGS) entry which is preliminary data.</text>
</comment>
<feature type="region of interest" description="Disordered" evidence="1">
    <location>
        <begin position="438"/>
        <end position="462"/>
    </location>
</feature>
<evidence type="ECO:0000313" key="4">
    <source>
        <dbReference type="Proteomes" id="UP001530377"/>
    </source>
</evidence>
<sequence>MPSLVSIMPWLAIALEALPTSSSSFRDARVAFATRSTTTSTTTSAPLALRPPPVLPVASSARPGRRHRRPSRHDAFPPPTVDAVGRRRDHRGRYRRGGPPRRRGTSSSYIPGRSSLTAVIDDDADDDDYDWDDDDDVNDDDSRRLSSMRSMLESSWDASLMGDVPSDPHSAARAAVECVSNAMSCGHNVVTVDIRLPTYDILEGRRAYDIMAVYDFCVELSIEMRFRGLSRRCLLLARNGGEVNEIERVLESRRRRGGGVVRGDGTTTSTTSTTVRRRRRDLPGDVDRASEFDDSLMDRRRLMSSWESTGDGGGGDSSSTTKSSEDDNGRRAIPSHRLWSTVGNDLDDIAPGPDAFDRIVSATDANARLGHEEDALVILSPYDTTDVIALRRILARYGRSRTILIVNSRFEVEPMEMRDAVLAYGMLPLVAAVRGDNKVNHGSGRRRGVDGSDAGGGGGGGGGGVGGGLRAVVMKRFPRDWTVYVDVHGDGFVEVEGGMLEGVRRGGGGGGLERGFPSPEWIALRVQAHVEGLSRPRDAP</sequence>
<dbReference type="EMBL" id="JALLPB020000183">
    <property type="protein sequence ID" value="KAL3815778.1"/>
    <property type="molecule type" value="Genomic_DNA"/>
</dbReference>
<feature type="compositionally biased region" description="Low complexity" evidence="1">
    <location>
        <begin position="35"/>
        <end position="48"/>
    </location>
</feature>
<feature type="compositionally biased region" description="Basic and acidic residues" evidence="1">
    <location>
        <begin position="281"/>
        <end position="290"/>
    </location>
</feature>
<feature type="signal peptide" evidence="2">
    <location>
        <begin position="1"/>
        <end position="23"/>
    </location>
</feature>
<feature type="compositionally biased region" description="Gly residues" evidence="1">
    <location>
        <begin position="453"/>
        <end position="462"/>
    </location>
</feature>
<accession>A0ABD3RSA7</accession>
<feature type="region of interest" description="Disordered" evidence="1">
    <location>
        <begin position="305"/>
        <end position="335"/>
    </location>
</feature>